<dbReference type="SUPFAM" id="SSF51182">
    <property type="entry name" value="RmlC-like cupins"/>
    <property type="match status" value="1"/>
</dbReference>
<dbReference type="EMBL" id="RCVZ01000004">
    <property type="protein sequence ID" value="RLQ96184.1"/>
    <property type="molecule type" value="Genomic_DNA"/>
</dbReference>
<gene>
    <name evidence="2" type="ORF">D9X91_07790</name>
</gene>
<evidence type="ECO:0000313" key="2">
    <source>
        <dbReference type="EMBL" id="RLQ96184.1"/>
    </source>
</evidence>
<feature type="domain" description="Cupin type-1" evidence="1">
    <location>
        <begin position="61"/>
        <end position="108"/>
    </location>
</feature>
<dbReference type="InterPro" id="IPR006045">
    <property type="entry name" value="Cupin_1"/>
</dbReference>
<sequence length="166" mass="18303">MLIIDNYHFKDDCRTPNNPSLPLLVYKQALDSHHTPEACSELFQSNEWHGVWVNGVYPYHHFHTTAHEVLGVVGGEGSILMGGENGKTLEVQKGDVLIIPAGVGHKKVLASPDFQVVGAYPSGQSADLMKTGEQHHSKAAANIQQVKLPRTDPIYGKKGPMFDHWK</sequence>
<dbReference type="CDD" id="cd02219">
    <property type="entry name" value="cupin_YjlB-like"/>
    <property type="match status" value="1"/>
</dbReference>
<dbReference type="InterPro" id="IPR014710">
    <property type="entry name" value="RmlC-like_jellyroll"/>
</dbReference>
<dbReference type="Proteomes" id="UP000276770">
    <property type="component" value="Unassembled WGS sequence"/>
</dbReference>
<name>A0A3L7K1F3_9BACI</name>
<dbReference type="InterPro" id="IPR011051">
    <property type="entry name" value="RmlC_Cupin_sf"/>
</dbReference>
<keyword evidence="3" id="KW-1185">Reference proteome</keyword>
<protein>
    <submittedName>
        <fullName evidence="2">Cupin domain-containing protein</fullName>
    </submittedName>
</protein>
<dbReference type="RefSeq" id="WP_121680036.1">
    <property type="nucleotide sequence ID" value="NZ_RCVZ01000004.1"/>
</dbReference>
<dbReference type="InterPro" id="IPR047121">
    <property type="entry name" value="YjiB-like"/>
</dbReference>
<dbReference type="PANTHER" id="PTHR36448:SF2">
    <property type="entry name" value="CUPIN TYPE-1 DOMAIN-CONTAINING PROTEIN"/>
    <property type="match status" value="1"/>
</dbReference>
<dbReference type="AlphaFoldDB" id="A0A3L7K1F3"/>
<accession>A0A3L7K1F3</accession>
<dbReference type="OrthoDB" id="9791759at2"/>
<evidence type="ECO:0000259" key="1">
    <source>
        <dbReference type="Pfam" id="PF00190"/>
    </source>
</evidence>
<evidence type="ECO:0000313" key="3">
    <source>
        <dbReference type="Proteomes" id="UP000276770"/>
    </source>
</evidence>
<dbReference type="PANTHER" id="PTHR36448">
    <property type="entry name" value="BLR7373 PROTEIN"/>
    <property type="match status" value="1"/>
</dbReference>
<dbReference type="PIRSF" id="PIRSF019307">
    <property type="entry name" value="UCP019307"/>
    <property type="match status" value="1"/>
</dbReference>
<comment type="caution">
    <text evidence="2">The sequence shown here is derived from an EMBL/GenBank/DDBJ whole genome shotgun (WGS) entry which is preliminary data.</text>
</comment>
<dbReference type="InterPro" id="IPR014500">
    <property type="entry name" value="UCP019307_cupin"/>
</dbReference>
<proteinExistence type="predicted"/>
<organism evidence="2 3">
    <name type="scientific">Falsibacillus albus</name>
    <dbReference type="NCBI Taxonomy" id="2478915"/>
    <lineage>
        <taxon>Bacteria</taxon>
        <taxon>Bacillati</taxon>
        <taxon>Bacillota</taxon>
        <taxon>Bacilli</taxon>
        <taxon>Bacillales</taxon>
        <taxon>Bacillaceae</taxon>
        <taxon>Falsibacillus</taxon>
    </lineage>
</organism>
<dbReference type="Pfam" id="PF00190">
    <property type="entry name" value="Cupin_1"/>
    <property type="match status" value="1"/>
</dbReference>
<reference evidence="2 3" key="1">
    <citation type="submission" date="2018-10" db="EMBL/GenBank/DDBJ databases">
        <title>Falsibacillus sp. genome draft.</title>
        <authorList>
            <person name="Shi S."/>
        </authorList>
    </citation>
    <scope>NUCLEOTIDE SEQUENCE [LARGE SCALE GENOMIC DNA]</scope>
    <source>
        <strain evidence="2 3">GY 10110</strain>
    </source>
</reference>
<dbReference type="Gene3D" id="2.60.120.10">
    <property type="entry name" value="Jelly Rolls"/>
    <property type="match status" value="1"/>
</dbReference>